<protein>
    <recommendedName>
        <fullName evidence="4">CU044_5270 family protein</fullName>
    </recommendedName>
</protein>
<gene>
    <name evidence="2" type="ORF">GCM10010226_18540</name>
</gene>
<reference evidence="2" key="1">
    <citation type="journal article" date="2014" name="Int. J. Syst. Evol. Microbiol.">
        <title>Complete genome sequence of Corynebacterium casei LMG S-19264T (=DSM 44701T), isolated from a smear-ripened cheese.</title>
        <authorList>
            <consortium name="US DOE Joint Genome Institute (JGI-PGF)"/>
            <person name="Walter F."/>
            <person name="Albersmeier A."/>
            <person name="Kalinowski J."/>
            <person name="Ruckert C."/>
        </authorList>
    </citation>
    <scope>NUCLEOTIDE SEQUENCE</scope>
    <source>
        <strain evidence="2">JCM 4125</strain>
    </source>
</reference>
<reference evidence="2" key="2">
    <citation type="submission" date="2020-09" db="EMBL/GenBank/DDBJ databases">
        <authorList>
            <person name="Sun Q."/>
            <person name="Ohkuma M."/>
        </authorList>
    </citation>
    <scope>NUCLEOTIDE SEQUENCE</scope>
    <source>
        <strain evidence="2">JCM 4125</strain>
    </source>
</reference>
<feature type="region of interest" description="Disordered" evidence="1">
    <location>
        <begin position="334"/>
        <end position="363"/>
    </location>
</feature>
<dbReference type="NCBIfam" id="NF038083">
    <property type="entry name" value="CU044_5270_fam"/>
    <property type="match status" value="1"/>
</dbReference>
<evidence type="ECO:0000313" key="2">
    <source>
        <dbReference type="EMBL" id="GGT42207.1"/>
    </source>
</evidence>
<evidence type="ECO:0000313" key="3">
    <source>
        <dbReference type="Proteomes" id="UP000646776"/>
    </source>
</evidence>
<name>A0A918H757_9ACTN</name>
<evidence type="ECO:0000256" key="1">
    <source>
        <dbReference type="SAM" id="MobiDB-lite"/>
    </source>
</evidence>
<sequence>MNATPAGSEQEERAELARLLPAGPVERGLPPGLHSHHKDVLMQLIDREDDVRSPAGARRFSRPVLLAASVAVAVAATLTVGLASGRQEPGGHPGATAPATAGRGAVVTLDRIAAVALRGDVQPVKDGQFVYVRTRIAENEADWGQPLKPGALHDRETWFSQDQKPLIEYGMTRENGDDFPIRILVPEGSAGEPAGIDRPTYTWLASLPTDPGALLKRLYAETPVEGEEDHDQAVFDRIGELVQEQIMPSATAAAIYRATARIPGVTEVDDAVDAAGRHGIAIAREDTKMGLRTEWIFDPDSLEYLGARTVLSRDSAMGKAGTVFDTRAVLERAVVDRRGDEPSGKPKSGSGDGSGSRDGSAQS</sequence>
<keyword evidence="3" id="KW-1185">Reference proteome</keyword>
<dbReference type="InterPro" id="IPR047789">
    <property type="entry name" value="CU044_5270-like"/>
</dbReference>
<dbReference type="RefSeq" id="WP_189709581.1">
    <property type="nucleotide sequence ID" value="NZ_BMSA01000003.1"/>
</dbReference>
<dbReference type="Proteomes" id="UP000646776">
    <property type="component" value="Unassembled WGS sequence"/>
</dbReference>
<organism evidence="2 3">
    <name type="scientific">Streptomyces phaeofaciens</name>
    <dbReference type="NCBI Taxonomy" id="68254"/>
    <lineage>
        <taxon>Bacteria</taxon>
        <taxon>Bacillati</taxon>
        <taxon>Actinomycetota</taxon>
        <taxon>Actinomycetes</taxon>
        <taxon>Kitasatosporales</taxon>
        <taxon>Streptomycetaceae</taxon>
        <taxon>Streptomyces</taxon>
    </lineage>
</organism>
<comment type="caution">
    <text evidence="2">The sequence shown here is derived from an EMBL/GenBank/DDBJ whole genome shotgun (WGS) entry which is preliminary data.</text>
</comment>
<dbReference type="AlphaFoldDB" id="A0A918H757"/>
<accession>A0A918H757</accession>
<evidence type="ECO:0008006" key="4">
    <source>
        <dbReference type="Google" id="ProtNLM"/>
    </source>
</evidence>
<feature type="compositionally biased region" description="Basic and acidic residues" evidence="1">
    <location>
        <begin position="334"/>
        <end position="344"/>
    </location>
</feature>
<dbReference type="EMBL" id="BMSA01000003">
    <property type="protein sequence ID" value="GGT42207.1"/>
    <property type="molecule type" value="Genomic_DNA"/>
</dbReference>
<proteinExistence type="predicted"/>